<dbReference type="OrthoDB" id="10256697at2759"/>
<dbReference type="GeneID" id="110249195"/>
<keyword evidence="1" id="KW-0472">Membrane</keyword>
<proteinExistence type="predicted"/>
<dbReference type="PANTHER" id="PTHR13411:SF6">
    <property type="entry name" value="PLASMINOGEN RECEPTOR (KT)"/>
    <property type="match status" value="1"/>
</dbReference>
<evidence type="ECO:0000313" key="2">
    <source>
        <dbReference type="EnsemblMetazoa" id="XP_020911438.1"/>
    </source>
</evidence>
<dbReference type="RefSeq" id="XP_028518022.1">
    <property type="nucleotide sequence ID" value="XM_028662221.1"/>
</dbReference>
<dbReference type="OMA" id="MGYYTDW"/>
<dbReference type="PANTHER" id="PTHR13411">
    <property type="entry name" value="PLASMINOGEN RECEPTOR (KT)"/>
    <property type="match status" value="1"/>
</dbReference>
<dbReference type="Proteomes" id="UP000887567">
    <property type="component" value="Unplaced"/>
</dbReference>
<sequence length="146" mass="16740">MGSTVSTAMDENLKKNQAFMKETQQLQLGRQMQMQTQMQRRQMSMMLAGSREMFMWLASFYGIATVGMFAGYMKTKNPAVIAPFLPLSFIVGYQADYAYGNKIDRIRDEAERIMREEPRLLSLPYGLPTFQDIEEGRKAAENKATK</sequence>
<dbReference type="GO" id="GO:0005886">
    <property type="term" value="C:plasma membrane"/>
    <property type="evidence" value="ECO:0007669"/>
    <property type="project" value="InterPro"/>
</dbReference>
<dbReference type="EnsemblMetazoa" id="XM_028662219.1">
    <property type="protein sequence ID" value="XP_028518020.1"/>
    <property type="gene ID" value="LOC110249195"/>
</dbReference>
<dbReference type="EnsemblMetazoa" id="XM_021055779.2">
    <property type="protein sequence ID" value="XP_020911438.1"/>
    <property type="gene ID" value="LOC110249195"/>
</dbReference>
<keyword evidence="1" id="KW-1133">Transmembrane helix</keyword>
<dbReference type="EnsemblMetazoa" id="XM_021055780.2">
    <property type="protein sequence ID" value="XP_020911439.1"/>
    <property type="gene ID" value="LOC110249195"/>
</dbReference>
<dbReference type="RefSeq" id="XP_020911440.1">
    <property type="nucleotide sequence ID" value="XM_021055781.2"/>
</dbReference>
<dbReference type="AlphaFoldDB" id="A0A913XYX2"/>
<keyword evidence="3" id="KW-1185">Reference proteome</keyword>
<dbReference type="RefSeq" id="XP_020911438.1">
    <property type="nucleotide sequence ID" value="XM_021055779.2"/>
</dbReference>
<dbReference type="RefSeq" id="XP_028518021.1">
    <property type="nucleotide sequence ID" value="XM_028662220.1"/>
</dbReference>
<evidence type="ECO:0000313" key="3">
    <source>
        <dbReference type="Proteomes" id="UP000887567"/>
    </source>
</evidence>
<dbReference type="RefSeq" id="XP_020911439.1">
    <property type="nucleotide sequence ID" value="XM_021055780.2"/>
</dbReference>
<evidence type="ECO:0000256" key="1">
    <source>
        <dbReference type="SAM" id="Phobius"/>
    </source>
</evidence>
<dbReference type="InterPro" id="IPR019319">
    <property type="entry name" value="Plg-R(KT)"/>
</dbReference>
<organism evidence="2 3">
    <name type="scientific">Exaiptasia diaphana</name>
    <name type="common">Tropical sea anemone</name>
    <name type="synonym">Aiptasia pulchella</name>
    <dbReference type="NCBI Taxonomy" id="2652724"/>
    <lineage>
        <taxon>Eukaryota</taxon>
        <taxon>Metazoa</taxon>
        <taxon>Cnidaria</taxon>
        <taxon>Anthozoa</taxon>
        <taxon>Hexacorallia</taxon>
        <taxon>Actiniaria</taxon>
        <taxon>Aiptasiidae</taxon>
        <taxon>Exaiptasia</taxon>
    </lineage>
</organism>
<dbReference type="EnsemblMetazoa" id="XM_028662220.1">
    <property type="protein sequence ID" value="XP_028518021.1"/>
    <property type="gene ID" value="LOC110249195"/>
</dbReference>
<keyword evidence="1" id="KW-0812">Transmembrane</keyword>
<evidence type="ECO:0008006" key="4">
    <source>
        <dbReference type="Google" id="ProtNLM"/>
    </source>
</evidence>
<feature type="transmembrane region" description="Helical" evidence="1">
    <location>
        <begin position="53"/>
        <end position="73"/>
    </location>
</feature>
<protein>
    <recommendedName>
        <fullName evidence="4">Plasminogen receptor (KT)</fullName>
    </recommendedName>
</protein>
<accession>A0A913XYX2</accession>
<dbReference type="EnsemblMetazoa" id="XM_028662221.1">
    <property type="protein sequence ID" value="XP_028518022.1"/>
    <property type="gene ID" value="LOC110249195"/>
</dbReference>
<name>A0A913XYX2_EXADI</name>
<dbReference type="KEGG" id="epa:110249195"/>
<reference evidence="2" key="1">
    <citation type="submission" date="2022-11" db="UniProtKB">
        <authorList>
            <consortium name="EnsemblMetazoa"/>
        </authorList>
    </citation>
    <scope>IDENTIFICATION</scope>
</reference>
<dbReference type="EnsemblMetazoa" id="XM_021055781.2">
    <property type="protein sequence ID" value="XP_020911440.1"/>
    <property type="gene ID" value="LOC110249195"/>
</dbReference>
<dbReference type="Pfam" id="PF10166">
    <property type="entry name" value="DUF2368"/>
    <property type="match status" value="1"/>
</dbReference>
<dbReference type="RefSeq" id="XP_028518020.1">
    <property type="nucleotide sequence ID" value="XM_028662219.1"/>
</dbReference>
<feature type="transmembrane region" description="Helical" evidence="1">
    <location>
        <begin position="79"/>
        <end position="99"/>
    </location>
</feature>